<protein>
    <submittedName>
        <fullName evidence="1">Uncharacterized protein</fullName>
    </submittedName>
</protein>
<sequence>MAQERIPKPGQFYRHFKNKLYQIIALAKHSESGEDMVVYQALYGDYGIYVRPLTMFISEVDKDKYPDLLQRYRFEQVSLLKEGTVETTEKKHTDIARNQQAIVDTAVETVPAIETEVLGVNSVLMEFLDADTYENKLHILIGKKKEITEKLLNDMAMSIDCTLNDGDYEARFDSLIYCLQTLNRFENTRLRK</sequence>
<evidence type="ECO:0000313" key="2">
    <source>
        <dbReference type="Proteomes" id="UP000515561"/>
    </source>
</evidence>
<proteinExistence type="predicted"/>
<evidence type="ECO:0000313" key="1">
    <source>
        <dbReference type="EMBL" id="BCJ95314.1"/>
    </source>
</evidence>
<keyword evidence="2" id="KW-1185">Reference proteome</keyword>
<dbReference type="Proteomes" id="UP000515561">
    <property type="component" value="Chromosome"/>
</dbReference>
<dbReference type="InterPro" id="IPR023387">
    <property type="entry name" value="DUF1653-like_dom"/>
</dbReference>
<dbReference type="RefSeq" id="WP_184094070.1">
    <property type="nucleotide sequence ID" value="NZ_AP023367.1"/>
</dbReference>
<dbReference type="KEGG" id="acel:acsn021_28830"/>
<reference evidence="1 2" key="1">
    <citation type="journal article" date="2016" name="Int. J. Syst. Evol. Microbiol.">
        <title>Descriptions of Anaerotaenia torta gen. nov., sp. nov. and Anaerocolumna cellulosilytica gen. nov., sp. nov. isolated from a methanogenic reactor of cattle waste.</title>
        <authorList>
            <person name="Uek A."/>
            <person name="Ohtaki Y."/>
            <person name="Kaku N."/>
            <person name="Ueki K."/>
        </authorList>
    </citation>
    <scope>NUCLEOTIDE SEQUENCE [LARGE SCALE GENOMIC DNA]</scope>
    <source>
        <strain evidence="1 2">SN021</strain>
    </source>
</reference>
<dbReference type="Pfam" id="PF07866">
    <property type="entry name" value="DUF1653"/>
    <property type="match status" value="1"/>
</dbReference>
<dbReference type="EMBL" id="AP023367">
    <property type="protein sequence ID" value="BCJ95314.1"/>
    <property type="molecule type" value="Genomic_DNA"/>
</dbReference>
<gene>
    <name evidence="1" type="ORF">acsn021_28830</name>
</gene>
<organism evidence="1 2">
    <name type="scientific">Anaerocolumna cellulosilytica</name>
    <dbReference type="NCBI Taxonomy" id="433286"/>
    <lineage>
        <taxon>Bacteria</taxon>
        <taxon>Bacillati</taxon>
        <taxon>Bacillota</taxon>
        <taxon>Clostridia</taxon>
        <taxon>Lachnospirales</taxon>
        <taxon>Lachnospiraceae</taxon>
        <taxon>Anaerocolumna</taxon>
    </lineage>
</organism>
<dbReference type="Gene3D" id="2.30.30.320">
    <property type="entry name" value="DUF1653-like domain"/>
    <property type="match status" value="1"/>
</dbReference>
<dbReference type="InterPro" id="IPR037135">
    <property type="entry name" value="DUF1653-like_dom_sf"/>
</dbReference>
<accession>A0A6S6QXE2</accession>
<dbReference type="AlphaFoldDB" id="A0A6S6QXE2"/>
<name>A0A6S6QXE2_9FIRM</name>